<comment type="caution">
    <text evidence="2">The sequence shown here is derived from an EMBL/GenBank/DDBJ whole genome shotgun (WGS) entry which is preliminary data.</text>
</comment>
<reference evidence="2" key="1">
    <citation type="submission" date="2022-03" db="EMBL/GenBank/DDBJ databases">
        <authorList>
            <person name="Lindestad O."/>
        </authorList>
    </citation>
    <scope>NUCLEOTIDE SEQUENCE</scope>
</reference>
<dbReference type="OrthoDB" id="7482536at2759"/>
<sequence>METMDTAKINIKSRIQRAALTLSSDLFQCLSLRKNSKMKFFVAFAALIAVAVANPLYTWSLADLTEAVNNPNTNPALLPYLQFALSELTNTIANGIAVDAIVVPTPADLEEYSAPSSWTLQELSQALQDPHTKPEYVPALEAALDSLMSALASGQNVNSIVVNMPVQNIEIEPIPVFPEPEIQEPETPVPEIPAIVLPAPETPVSSPLVQVIVNVNGQQQQVTDVAHEIEPTPVQVVDDIPADVLADLR</sequence>
<organism evidence="2 3">
    <name type="scientific">Pararge aegeria aegeria</name>
    <dbReference type="NCBI Taxonomy" id="348720"/>
    <lineage>
        <taxon>Eukaryota</taxon>
        <taxon>Metazoa</taxon>
        <taxon>Ecdysozoa</taxon>
        <taxon>Arthropoda</taxon>
        <taxon>Hexapoda</taxon>
        <taxon>Insecta</taxon>
        <taxon>Pterygota</taxon>
        <taxon>Neoptera</taxon>
        <taxon>Endopterygota</taxon>
        <taxon>Lepidoptera</taxon>
        <taxon>Glossata</taxon>
        <taxon>Ditrysia</taxon>
        <taxon>Papilionoidea</taxon>
        <taxon>Nymphalidae</taxon>
        <taxon>Satyrinae</taxon>
        <taxon>Satyrini</taxon>
        <taxon>Parargina</taxon>
        <taxon>Pararge</taxon>
    </lineage>
</organism>
<dbReference type="EMBL" id="CAKXAJ010025036">
    <property type="protein sequence ID" value="CAH2234213.1"/>
    <property type="molecule type" value="Genomic_DNA"/>
</dbReference>
<dbReference type="AlphaFoldDB" id="A0A8S4RDU0"/>
<keyword evidence="1" id="KW-1133">Transmembrane helix</keyword>
<keyword evidence="1" id="KW-0472">Membrane</keyword>
<keyword evidence="3" id="KW-1185">Reference proteome</keyword>
<feature type="transmembrane region" description="Helical" evidence="1">
    <location>
        <begin position="40"/>
        <end position="62"/>
    </location>
</feature>
<proteinExistence type="predicted"/>
<gene>
    <name evidence="2" type="primary">jg16662</name>
    <name evidence="2" type="ORF">PAEG_LOCUS12080</name>
</gene>
<evidence type="ECO:0000256" key="1">
    <source>
        <dbReference type="SAM" id="Phobius"/>
    </source>
</evidence>
<name>A0A8S4RDU0_9NEOP</name>
<keyword evidence="1" id="KW-0812">Transmembrane</keyword>
<dbReference type="Proteomes" id="UP000838756">
    <property type="component" value="Unassembled WGS sequence"/>
</dbReference>
<evidence type="ECO:0000313" key="2">
    <source>
        <dbReference type="EMBL" id="CAH2234213.1"/>
    </source>
</evidence>
<protein>
    <submittedName>
        <fullName evidence="2">Jg16662 protein</fullName>
    </submittedName>
</protein>
<accession>A0A8S4RDU0</accession>
<evidence type="ECO:0000313" key="3">
    <source>
        <dbReference type="Proteomes" id="UP000838756"/>
    </source>
</evidence>